<dbReference type="AlphaFoldDB" id="A0A6J4UEF2"/>
<keyword evidence="2" id="KW-0547">Nucleotide-binding</keyword>
<feature type="compositionally biased region" description="Basic and acidic residues" evidence="1">
    <location>
        <begin position="38"/>
        <end position="52"/>
    </location>
</feature>
<feature type="compositionally biased region" description="Low complexity" evidence="1">
    <location>
        <begin position="216"/>
        <end position="231"/>
    </location>
</feature>
<feature type="compositionally biased region" description="Basic and acidic residues" evidence="1">
    <location>
        <begin position="79"/>
        <end position="91"/>
    </location>
</feature>
<feature type="compositionally biased region" description="Low complexity" evidence="1">
    <location>
        <begin position="239"/>
        <end position="252"/>
    </location>
</feature>
<keyword evidence="2" id="KW-0067">ATP-binding</keyword>
<sequence>GTTRDQDERTDAPFRRPHRGRQPHLRRPARRGRRRGRAERLRQVDDAADAARADPPLVGDGRGARGLDRGPQPLRAPGRRPDREPGLRADPLRPPQPRLAGEAEGAAGRARRRGAPRRRARRPGGRRRPDLLARDEAAARDRRRPPPRPRPPGPRRADQRARPLRYRRDPGAPPPARRGRPHGRRLQPPAERARGDRRPRRRHPLREAALRRAAGRADAAGRVPHRGATGIARRRRAARPALPGARLAVDPGGRPRPRRCRPDPRGRPQPGRAGRRDRARPARPAHAVPRRGLPPDDRRPRGVRPHLPKGGL</sequence>
<organism evidence="2">
    <name type="scientific">uncultured Thermomicrobiales bacterium</name>
    <dbReference type="NCBI Taxonomy" id="1645740"/>
    <lineage>
        <taxon>Bacteria</taxon>
        <taxon>Pseudomonadati</taxon>
        <taxon>Thermomicrobiota</taxon>
        <taxon>Thermomicrobia</taxon>
        <taxon>Thermomicrobiales</taxon>
        <taxon>environmental samples</taxon>
    </lineage>
</organism>
<feature type="compositionally biased region" description="Basic and acidic residues" evidence="1">
    <location>
        <begin position="1"/>
        <end position="14"/>
    </location>
</feature>
<evidence type="ECO:0000256" key="1">
    <source>
        <dbReference type="SAM" id="MobiDB-lite"/>
    </source>
</evidence>
<feature type="non-terminal residue" evidence="2">
    <location>
        <position position="312"/>
    </location>
</feature>
<feature type="compositionally biased region" description="Basic residues" evidence="1">
    <location>
        <begin position="109"/>
        <end position="126"/>
    </location>
</feature>
<dbReference type="EMBL" id="CADCWG010000074">
    <property type="protein sequence ID" value="CAA9545390.1"/>
    <property type="molecule type" value="Genomic_DNA"/>
</dbReference>
<feature type="compositionally biased region" description="Basic and acidic residues" evidence="1">
    <location>
        <begin position="155"/>
        <end position="170"/>
    </location>
</feature>
<feature type="compositionally biased region" description="Low complexity" evidence="1">
    <location>
        <begin position="98"/>
        <end position="108"/>
    </location>
</feature>
<feature type="compositionally biased region" description="Basic and acidic residues" evidence="1">
    <location>
        <begin position="127"/>
        <end position="140"/>
    </location>
</feature>
<accession>A0A6J4UEF2</accession>
<name>A0A6J4UEF2_9BACT</name>
<gene>
    <name evidence="2" type="ORF">AVDCRST_MAG49-1182</name>
</gene>
<feature type="compositionally biased region" description="Basic residues" evidence="1">
    <location>
        <begin position="301"/>
        <end position="312"/>
    </location>
</feature>
<feature type="non-terminal residue" evidence="2">
    <location>
        <position position="1"/>
    </location>
</feature>
<feature type="region of interest" description="Disordered" evidence="1">
    <location>
        <begin position="1"/>
        <end position="312"/>
    </location>
</feature>
<reference evidence="2" key="1">
    <citation type="submission" date="2020-02" db="EMBL/GenBank/DDBJ databases">
        <authorList>
            <person name="Meier V. D."/>
        </authorList>
    </citation>
    <scope>NUCLEOTIDE SEQUENCE</scope>
    <source>
        <strain evidence="2">AVDCRST_MAG49</strain>
    </source>
</reference>
<evidence type="ECO:0000313" key="2">
    <source>
        <dbReference type="EMBL" id="CAA9545390.1"/>
    </source>
</evidence>
<feature type="compositionally biased region" description="Basic residues" evidence="1">
    <location>
        <begin position="15"/>
        <end position="37"/>
    </location>
</feature>
<dbReference type="GO" id="GO:0005524">
    <property type="term" value="F:ATP binding"/>
    <property type="evidence" value="ECO:0007669"/>
    <property type="project" value="UniProtKB-KW"/>
</dbReference>
<proteinExistence type="predicted"/>
<protein>
    <submittedName>
        <fullName evidence="2">Efflux ABC transporter, ATP-binding protein</fullName>
    </submittedName>
</protein>